<comment type="caution">
    <text evidence="5">The sequence shown here is derived from an EMBL/GenBank/DDBJ whole genome shotgun (WGS) entry which is preliminary data.</text>
</comment>
<dbReference type="CDD" id="cd04301">
    <property type="entry name" value="NAT_SF"/>
    <property type="match status" value="1"/>
</dbReference>
<evidence type="ECO:0000256" key="3">
    <source>
        <dbReference type="ARBA" id="ARBA00022840"/>
    </source>
</evidence>
<reference evidence="5 6" key="1">
    <citation type="journal article" date="2018" name="Nat. Biotechnol.">
        <title>A standardized bacterial taxonomy based on genome phylogeny substantially revises the tree of life.</title>
        <authorList>
            <person name="Parks D.H."/>
            <person name="Chuvochina M."/>
            <person name="Waite D.W."/>
            <person name="Rinke C."/>
            <person name="Skarshewski A."/>
            <person name="Chaumeil P.A."/>
            <person name="Hugenholtz P."/>
        </authorList>
    </citation>
    <scope>NUCLEOTIDE SEQUENCE [LARGE SCALE GENOMIC DNA]</scope>
    <source>
        <strain evidence="5">UBA10707</strain>
    </source>
</reference>
<dbReference type="PROSITE" id="PS51186">
    <property type="entry name" value="GNAT"/>
    <property type="match status" value="1"/>
</dbReference>
<dbReference type="SUPFAM" id="SSF52210">
    <property type="entry name" value="Succinyl-CoA synthetase domains"/>
    <property type="match status" value="2"/>
</dbReference>
<dbReference type="PANTHER" id="PTHR43334:SF1">
    <property type="entry name" value="3-HYDROXYPROPIONATE--COA LIGASE [ADP-FORMING]"/>
    <property type="match status" value="1"/>
</dbReference>
<evidence type="ECO:0000313" key="6">
    <source>
        <dbReference type="Proteomes" id="UP000264036"/>
    </source>
</evidence>
<dbReference type="GO" id="GO:0016747">
    <property type="term" value="F:acyltransferase activity, transferring groups other than amino-acyl groups"/>
    <property type="evidence" value="ECO:0007669"/>
    <property type="project" value="InterPro"/>
</dbReference>
<dbReference type="GO" id="GO:0005524">
    <property type="term" value="F:ATP binding"/>
    <property type="evidence" value="ECO:0007669"/>
    <property type="project" value="UniProtKB-KW"/>
</dbReference>
<keyword evidence="2" id="KW-0547">Nucleotide-binding</keyword>
<dbReference type="EMBL" id="DOEK01000006">
    <property type="protein sequence ID" value="HBP28603.1"/>
    <property type="molecule type" value="Genomic_DNA"/>
</dbReference>
<dbReference type="InterPro" id="IPR016181">
    <property type="entry name" value="Acyl_CoA_acyltransferase"/>
</dbReference>
<organism evidence="5 6">
    <name type="scientific">Advenella kashmirensis</name>
    <dbReference type="NCBI Taxonomy" id="310575"/>
    <lineage>
        <taxon>Bacteria</taxon>
        <taxon>Pseudomonadati</taxon>
        <taxon>Pseudomonadota</taxon>
        <taxon>Betaproteobacteria</taxon>
        <taxon>Burkholderiales</taxon>
        <taxon>Alcaligenaceae</taxon>
    </lineage>
</organism>
<dbReference type="GO" id="GO:0016874">
    <property type="term" value="F:ligase activity"/>
    <property type="evidence" value="ECO:0007669"/>
    <property type="project" value="UniProtKB-KW"/>
</dbReference>
<evidence type="ECO:0000256" key="1">
    <source>
        <dbReference type="ARBA" id="ARBA00022598"/>
    </source>
</evidence>
<evidence type="ECO:0000259" key="4">
    <source>
        <dbReference type="PROSITE" id="PS51186"/>
    </source>
</evidence>
<sequence length="822" mass="91272">MLRHRLAAFFEPRSLCVIADTELAVFTQVPAYLKAATDLLPLPEDLSSAQQQLQHWEMTPGRDLAVVCVRSGLLAAVLQQMAVAPPRAILLLPGQVVDQAPQDTRDLIQDWCTEHGVMLLGPRAFGIYRPHLNLNLSLAQMQPRAGRIAVISQSRMLLRSIIDWAEDVNLGLSAAVSLGEVTDVDLPELVEYLATDARTDSIALYLDKLTSGRELISALRAASSVKPVIVLRAGRADPELSGSDVVLDAALRRAGAIRVNYFVELFAAIKAMSYARRPRGGKIAMLANGRASAQLVQDAIPADSSMSMAPLTQSTVKCLSEIFGVSTLVDNPVIPYVPLTPEALIDGLRCLIADSQVDAVMVILAPDEFCDMQQVVKALAAFAPGAHKPIVTCLLGEAKMRPLRRLLDQAGMPAFRTPETALSAVLSLTSYHYNQQLLLQTRYVHSGQRPAELEQARAILETASSATASELTREQCIGLVECFHPNVRWEPDEEDERFSTLDDVPSVMIRVSRDPIFGPWIWFGEGGHMVRFSASDRGVDLPPLNLNLAGKLIERSRVWRQELQSYVEPQILRRLQGLLETISEMVSELPAIESMELDPIILGYRDLHVREIRIRVAKSLPAQIPQKTGFSHMAIYPYPTHLVQDRVFADGSPWVLRPIRPEDADALQEFIRGLSEKSRYMRFVSMMRELTPKMLTRYTYVDYHRELALVATTQIPNPANRGLPQEIIIGLAHYLRNADGVGAEYALVISDQWQKRGLGSSLMQALIMAARQQQLNYLEGVVLSSNRPMLHLMTSLGFINEEDAEDPSMRRVWLPLTMAEQA</sequence>
<dbReference type="Gene3D" id="3.30.470.20">
    <property type="entry name" value="ATP-grasp fold, B domain"/>
    <property type="match status" value="1"/>
</dbReference>
<keyword evidence="1" id="KW-0436">Ligase</keyword>
<evidence type="ECO:0000256" key="2">
    <source>
        <dbReference type="ARBA" id="ARBA00022741"/>
    </source>
</evidence>
<dbReference type="Proteomes" id="UP000264036">
    <property type="component" value="Unassembled WGS sequence"/>
</dbReference>
<dbReference type="InterPro" id="IPR032875">
    <property type="entry name" value="Succ_CoA_lig_flav_dom"/>
</dbReference>
<accession>A0A356LC83</accession>
<dbReference type="PANTHER" id="PTHR43334">
    <property type="entry name" value="ACETATE--COA LIGASE [ADP-FORMING]"/>
    <property type="match status" value="1"/>
</dbReference>
<dbReference type="Pfam" id="PF13302">
    <property type="entry name" value="Acetyltransf_3"/>
    <property type="match status" value="1"/>
</dbReference>
<name>A0A356LC83_9BURK</name>
<protein>
    <submittedName>
        <fullName evidence="5">GNAT family N-acetyltransferase</fullName>
    </submittedName>
</protein>
<proteinExistence type="predicted"/>
<gene>
    <name evidence="5" type="ORF">DD666_04220</name>
</gene>
<dbReference type="SUPFAM" id="SSF55729">
    <property type="entry name" value="Acyl-CoA N-acyltransferases (Nat)"/>
    <property type="match status" value="1"/>
</dbReference>
<dbReference type="InterPro" id="IPR000182">
    <property type="entry name" value="GNAT_dom"/>
</dbReference>
<dbReference type="Pfam" id="PF13607">
    <property type="entry name" value="Succ_CoA_lig"/>
    <property type="match status" value="1"/>
</dbReference>
<dbReference type="AlphaFoldDB" id="A0A356LC83"/>
<dbReference type="Gene3D" id="3.40.50.261">
    <property type="entry name" value="Succinyl-CoA synthetase domains"/>
    <property type="match status" value="2"/>
</dbReference>
<evidence type="ECO:0000313" key="5">
    <source>
        <dbReference type="EMBL" id="HBP28603.1"/>
    </source>
</evidence>
<dbReference type="InterPro" id="IPR016102">
    <property type="entry name" value="Succinyl-CoA_synth-like"/>
</dbReference>
<dbReference type="InterPro" id="IPR051538">
    <property type="entry name" value="Acyl-CoA_Synth/Transferase"/>
</dbReference>
<dbReference type="Pfam" id="PF13549">
    <property type="entry name" value="ATP-grasp_5"/>
    <property type="match status" value="1"/>
</dbReference>
<keyword evidence="5" id="KW-0808">Transferase</keyword>
<keyword evidence="3" id="KW-0067">ATP-binding</keyword>
<dbReference type="Gene3D" id="3.40.630.30">
    <property type="match status" value="1"/>
</dbReference>
<feature type="domain" description="N-acetyltransferase" evidence="4">
    <location>
        <begin position="669"/>
        <end position="819"/>
    </location>
</feature>